<evidence type="ECO:0000313" key="2">
    <source>
        <dbReference type="EMBL" id="KRK22409.1"/>
    </source>
</evidence>
<dbReference type="GO" id="GO:0016747">
    <property type="term" value="F:acyltransferase activity, transferring groups other than amino-acyl groups"/>
    <property type="evidence" value="ECO:0007669"/>
    <property type="project" value="InterPro"/>
</dbReference>
<dbReference type="InterPro" id="IPR000182">
    <property type="entry name" value="GNAT_dom"/>
</dbReference>
<comment type="caution">
    <text evidence="2">The sequence shown here is derived from an EMBL/GenBank/DDBJ whole genome shotgun (WGS) entry which is preliminary data.</text>
</comment>
<name>A0A0R1FL02_9LACO</name>
<dbReference type="InterPro" id="IPR051531">
    <property type="entry name" value="N-acetyltransferase"/>
</dbReference>
<evidence type="ECO:0000259" key="1">
    <source>
        <dbReference type="PROSITE" id="PS51186"/>
    </source>
</evidence>
<dbReference type="PANTHER" id="PTHR43792">
    <property type="entry name" value="GNAT FAMILY, PUTATIVE (AFU_ORTHOLOGUE AFUA_3G00765)-RELATED-RELATED"/>
    <property type="match status" value="1"/>
</dbReference>
<dbReference type="AlphaFoldDB" id="A0A0R1FL02"/>
<evidence type="ECO:0000313" key="3">
    <source>
        <dbReference type="Proteomes" id="UP000051794"/>
    </source>
</evidence>
<feature type="domain" description="N-acetyltransferase" evidence="1">
    <location>
        <begin position="14"/>
        <end position="167"/>
    </location>
</feature>
<accession>A0A0R1FL02</accession>
<dbReference type="SUPFAM" id="SSF55729">
    <property type="entry name" value="Acyl-CoA N-acyltransferases (Nat)"/>
    <property type="match status" value="1"/>
</dbReference>
<dbReference type="Proteomes" id="UP000051794">
    <property type="component" value="Unassembled WGS sequence"/>
</dbReference>
<proteinExistence type="predicted"/>
<gene>
    <name evidence="2" type="ORF">FD43_GL000807</name>
</gene>
<dbReference type="EMBL" id="AZCK01000016">
    <property type="protein sequence ID" value="KRK22409.1"/>
    <property type="molecule type" value="Genomic_DNA"/>
</dbReference>
<dbReference type="Pfam" id="PF13302">
    <property type="entry name" value="Acetyltransf_3"/>
    <property type="match status" value="1"/>
</dbReference>
<protein>
    <recommendedName>
        <fullName evidence="1">N-acetyltransferase domain-containing protein</fullName>
    </recommendedName>
</protein>
<dbReference type="PATRIC" id="fig|1423768.4.peg.816"/>
<reference evidence="2 3" key="1">
    <citation type="journal article" date="2015" name="Genome Announc.">
        <title>Expanding the biotechnology potential of lactobacilli through comparative genomics of 213 strains and associated genera.</title>
        <authorList>
            <person name="Sun Z."/>
            <person name="Harris H.M."/>
            <person name="McCann A."/>
            <person name="Guo C."/>
            <person name="Argimon S."/>
            <person name="Zhang W."/>
            <person name="Yang X."/>
            <person name="Jeffery I.B."/>
            <person name="Cooney J.C."/>
            <person name="Kagawa T.F."/>
            <person name="Liu W."/>
            <person name="Song Y."/>
            <person name="Salvetti E."/>
            <person name="Wrobel A."/>
            <person name="Rasinkangas P."/>
            <person name="Parkhill J."/>
            <person name="Rea M.C."/>
            <person name="O'Sullivan O."/>
            <person name="Ritari J."/>
            <person name="Douillard F.P."/>
            <person name="Paul Ross R."/>
            <person name="Yang R."/>
            <person name="Briner A.E."/>
            <person name="Felis G.E."/>
            <person name="de Vos W.M."/>
            <person name="Barrangou R."/>
            <person name="Klaenhammer T.R."/>
            <person name="Caufield P.W."/>
            <person name="Cui Y."/>
            <person name="Zhang H."/>
            <person name="O'Toole P.W."/>
        </authorList>
    </citation>
    <scope>NUCLEOTIDE SEQUENCE [LARGE SCALE GENOMIC DNA]</scope>
    <source>
        <strain evidence="2 3">DSM 12361</strain>
    </source>
</reference>
<dbReference type="PROSITE" id="PS51186">
    <property type="entry name" value="GNAT"/>
    <property type="match status" value="1"/>
</dbReference>
<dbReference type="InterPro" id="IPR016181">
    <property type="entry name" value="Acyl_CoA_acyltransferase"/>
</dbReference>
<sequence>MIVDEKNNSPKKEVAVTELRTDDFSDYYEMMRDEKLAKKTGFEPVNDERKAHMLFESENDTNKTYAIRLINGGKLIGIINIFPEIGDNFEPDYENIELGYFINTSYQQRGYMTYALGEVLNHLKAPVKVVEATVEARNLPSQKVLHSLGFSQVDEYDDNLVFEMKVK</sequence>
<dbReference type="Gene3D" id="3.40.630.30">
    <property type="match status" value="1"/>
</dbReference>
<organism evidence="2 3">
    <name type="scientific">Apilactobacillus kunkeei DSM 12361 = ATCC 700308</name>
    <dbReference type="NCBI Taxonomy" id="1423768"/>
    <lineage>
        <taxon>Bacteria</taxon>
        <taxon>Bacillati</taxon>
        <taxon>Bacillota</taxon>
        <taxon>Bacilli</taxon>
        <taxon>Lactobacillales</taxon>
        <taxon>Lactobacillaceae</taxon>
        <taxon>Apilactobacillus</taxon>
    </lineage>
</organism>